<dbReference type="EMBL" id="JAIUJS010000001">
    <property type="protein sequence ID" value="MCA0151827.1"/>
    <property type="molecule type" value="Genomic_DNA"/>
</dbReference>
<dbReference type="Proteomes" id="UP001198402">
    <property type="component" value="Unassembled WGS sequence"/>
</dbReference>
<sequence>MKTTKRFDLAIQKLYQAFHNNRLNPDDCKLCAVGNILDNNDSWKHLTDKHGSTKLNYLGILHQNLGRRFNGYSPLELLHIEKSFLKGCGYTGFSKDNRLYRPENITDKNILFNGLNSVVTYLCELDGIVDIMDCSKLFKFESQSLQCQD</sequence>
<comment type="caution">
    <text evidence="1">The sequence shown here is derived from an EMBL/GenBank/DDBJ whole genome shotgun (WGS) entry which is preliminary data.</text>
</comment>
<evidence type="ECO:0000313" key="1">
    <source>
        <dbReference type="EMBL" id="MCA0151827.1"/>
    </source>
</evidence>
<name>A0ABS7XYX3_9FLAO</name>
<evidence type="ECO:0000313" key="2">
    <source>
        <dbReference type="Proteomes" id="UP001198402"/>
    </source>
</evidence>
<organism evidence="1 2">
    <name type="scientific">Winogradskyella vincentii</name>
    <dbReference type="NCBI Taxonomy" id="2877122"/>
    <lineage>
        <taxon>Bacteria</taxon>
        <taxon>Pseudomonadati</taxon>
        <taxon>Bacteroidota</taxon>
        <taxon>Flavobacteriia</taxon>
        <taxon>Flavobacteriales</taxon>
        <taxon>Flavobacteriaceae</taxon>
        <taxon>Winogradskyella</taxon>
    </lineage>
</organism>
<accession>A0ABS7XYX3</accession>
<keyword evidence="2" id="KW-1185">Reference proteome</keyword>
<dbReference type="RefSeq" id="WP_224476796.1">
    <property type="nucleotide sequence ID" value="NZ_JAIUJS010000001.1"/>
</dbReference>
<protein>
    <submittedName>
        <fullName evidence="1">Na(+)-translocating NADH-quinone reductase subunit F</fullName>
    </submittedName>
</protein>
<gene>
    <name evidence="1" type="ORF">LBV24_01275</name>
</gene>
<proteinExistence type="predicted"/>
<reference evidence="2" key="1">
    <citation type="submission" date="2023-07" db="EMBL/GenBank/DDBJ databases">
        <authorList>
            <person name="Yue Y."/>
        </authorList>
    </citation>
    <scope>NUCLEOTIDE SEQUENCE [LARGE SCALE GENOMIC DNA]</scope>
    <source>
        <strain evidence="2">2Y89</strain>
    </source>
</reference>